<reference evidence="5 6" key="1">
    <citation type="submission" date="2023-03" db="EMBL/GenBank/DDBJ databases">
        <authorList>
            <person name="Pearce D."/>
        </authorList>
    </citation>
    <scope>NUCLEOTIDE SEQUENCE [LARGE SCALE GENOMIC DNA]</scope>
    <source>
        <strain evidence="5">Msz</strain>
    </source>
</reference>
<dbReference type="InterPro" id="IPR002059">
    <property type="entry name" value="CSP_DNA-bd"/>
</dbReference>
<feature type="domain" description="CSD" evidence="4">
    <location>
        <begin position="25"/>
        <end position="93"/>
    </location>
</feature>
<feature type="transmembrane region" description="Helical" evidence="3">
    <location>
        <begin position="202"/>
        <end position="220"/>
    </location>
</feature>
<dbReference type="InterPro" id="IPR011129">
    <property type="entry name" value="CSD"/>
</dbReference>
<dbReference type="PANTHER" id="PTHR12962">
    <property type="entry name" value="CALCIUM-REGULATED HEAT STABLE PROTEIN CRHSP-24-RELATED"/>
    <property type="match status" value="1"/>
</dbReference>
<keyword evidence="6" id="KW-1185">Reference proteome</keyword>
<dbReference type="InterPro" id="IPR012340">
    <property type="entry name" value="NA-bd_OB-fold"/>
</dbReference>
<dbReference type="SMART" id="SM00357">
    <property type="entry name" value="CSP"/>
    <property type="match status" value="1"/>
</dbReference>
<name>A0ABN8X719_9GAMM</name>
<organism evidence="5 6">
    <name type="scientific">Methylocaldum szegediense</name>
    <dbReference type="NCBI Taxonomy" id="73780"/>
    <lineage>
        <taxon>Bacteria</taxon>
        <taxon>Pseudomonadati</taxon>
        <taxon>Pseudomonadota</taxon>
        <taxon>Gammaproteobacteria</taxon>
        <taxon>Methylococcales</taxon>
        <taxon>Methylococcaceae</taxon>
        <taxon>Methylocaldum</taxon>
    </lineage>
</organism>
<dbReference type="Pfam" id="PF06961">
    <property type="entry name" value="DUF1294"/>
    <property type="match status" value="1"/>
</dbReference>
<dbReference type="RefSeq" id="WP_235726519.1">
    <property type="nucleotide sequence ID" value="NZ_OX458333.1"/>
</dbReference>
<dbReference type="InterPro" id="IPR010718">
    <property type="entry name" value="DUF1294"/>
</dbReference>
<dbReference type="InterPro" id="IPR052069">
    <property type="entry name" value="Ca-reg_mRNA-binding_domain"/>
</dbReference>
<dbReference type="Proteomes" id="UP001162030">
    <property type="component" value="Chromosome"/>
</dbReference>
<keyword evidence="3" id="KW-0472">Membrane</keyword>
<evidence type="ECO:0000259" key="4">
    <source>
        <dbReference type="PROSITE" id="PS51857"/>
    </source>
</evidence>
<dbReference type="PROSITE" id="PS51857">
    <property type="entry name" value="CSD_2"/>
    <property type="match status" value="1"/>
</dbReference>
<dbReference type="CDD" id="cd04458">
    <property type="entry name" value="CSP_CDS"/>
    <property type="match status" value="1"/>
</dbReference>
<evidence type="ECO:0000313" key="5">
    <source>
        <dbReference type="EMBL" id="CAI8917377.1"/>
    </source>
</evidence>
<keyword evidence="3" id="KW-0812">Transmembrane</keyword>
<keyword evidence="1" id="KW-0597">Phosphoprotein</keyword>
<sequence length="225" mass="25320">MTSNPSDKQKPAARKQPVVADDSRLQEGVLVLWNDDKGFGFVRPATGGDDYFVHISAIESGTVRRPQVGDILLYNVATDTPGKRRLSYAAIKGVDVAVRKPTDGILATPRSPFLWALIGAPILLSCYLMWRTHNPIPFFSYVFLSVLTIMLYGLDKKHAITGQWRVPEFSMHMVELMGGWPGAVLARHDFRHKIRKTRYRRILWAIIACHALAWTAFLVFDLRGG</sequence>
<dbReference type="Pfam" id="PF00313">
    <property type="entry name" value="CSD"/>
    <property type="match status" value="1"/>
</dbReference>
<dbReference type="PANTHER" id="PTHR12962:SF1">
    <property type="entry name" value="COLD SHOCK DOMAIN-CONTAINING PROTEIN CG9705"/>
    <property type="match status" value="1"/>
</dbReference>
<evidence type="ECO:0000313" key="6">
    <source>
        <dbReference type="Proteomes" id="UP001162030"/>
    </source>
</evidence>
<dbReference type="EMBL" id="OX458333">
    <property type="protein sequence ID" value="CAI8917377.1"/>
    <property type="molecule type" value="Genomic_DNA"/>
</dbReference>
<feature type="transmembrane region" description="Helical" evidence="3">
    <location>
        <begin position="136"/>
        <end position="154"/>
    </location>
</feature>
<keyword evidence="3" id="KW-1133">Transmembrane helix</keyword>
<feature type="transmembrane region" description="Helical" evidence="3">
    <location>
        <begin position="113"/>
        <end position="130"/>
    </location>
</feature>
<evidence type="ECO:0000256" key="3">
    <source>
        <dbReference type="SAM" id="Phobius"/>
    </source>
</evidence>
<feature type="region of interest" description="Disordered" evidence="2">
    <location>
        <begin position="1"/>
        <end position="21"/>
    </location>
</feature>
<gene>
    <name evidence="5" type="ORF">MSZNOR_3772</name>
</gene>
<accession>A0ABN8X719</accession>
<evidence type="ECO:0000256" key="2">
    <source>
        <dbReference type="SAM" id="MobiDB-lite"/>
    </source>
</evidence>
<evidence type="ECO:0000256" key="1">
    <source>
        <dbReference type="ARBA" id="ARBA00022553"/>
    </source>
</evidence>
<dbReference type="Gene3D" id="2.40.50.140">
    <property type="entry name" value="Nucleic acid-binding proteins"/>
    <property type="match status" value="1"/>
</dbReference>
<protein>
    <submittedName>
        <fullName evidence="5">Uncharacterized membrane protein YsdA (DUF1294 family)</fullName>
    </submittedName>
</protein>
<dbReference type="SUPFAM" id="SSF50249">
    <property type="entry name" value="Nucleic acid-binding proteins"/>
    <property type="match status" value="1"/>
</dbReference>
<proteinExistence type="predicted"/>